<name>A0ABW1NCK6_9ACTN</name>
<dbReference type="RefSeq" id="WP_380748487.1">
    <property type="nucleotide sequence ID" value="NZ_JBHSRF010000007.1"/>
</dbReference>
<keyword evidence="2" id="KW-1185">Reference proteome</keyword>
<evidence type="ECO:0000313" key="2">
    <source>
        <dbReference type="Proteomes" id="UP001596137"/>
    </source>
</evidence>
<gene>
    <name evidence="1" type="ORF">ACFP1K_07795</name>
</gene>
<dbReference type="EMBL" id="JBHSRF010000007">
    <property type="protein sequence ID" value="MFC6081060.1"/>
    <property type="molecule type" value="Genomic_DNA"/>
</dbReference>
<accession>A0ABW1NCK6</accession>
<reference evidence="2" key="1">
    <citation type="journal article" date="2019" name="Int. J. Syst. Evol. Microbiol.">
        <title>The Global Catalogue of Microorganisms (GCM) 10K type strain sequencing project: providing services to taxonomists for standard genome sequencing and annotation.</title>
        <authorList>
            <consortium name="The Broad Institute Genomics Platform"/>
            <consortium name="The Broad Institute Genome Sequencing Center for Infectious Disease"/>
            <person name="Wu L."/>
            <person name="Ma J."/>
        </authorList>
    </citation>
    <scope>NUCLEOTIDE SEQUENCE [LARGE SCALE GENOMIC DNA]</scope>
    <source>
        <strain evidence="2">JCM 30346</strain>
    </source>
</reference>
<protein>
    <submittedName>
        <fullName evidence="1">Uncharacterized protein</fullName>
    </submittedName>
</protein>
<proteinExistence type="predicted"/>
<comment type="caution">
    <text evidence="1">The sequence shown here is derived from an EMBL/GenBank/DDBJ whole genome shotgun (WGS) entry which is preliminary data.</text>
</comment>
<dbReference type="Proteomes" id="UP001596137">
    <property type="component" value="Unassembled WGS sequence"/>
</dbReference>
<organism evidence="1 2">
    <name type="scientific">Sphaerisporangium aureirubrum</name>
    <dbReference type="NCBI Taxonomy" id="1544736"/>
    <lineage>
        <taxon>Bacteria</taxon>
        <taxon>Bacillati</taxon>
        <taxon>Actinomycetota</taxon>
        <taxon>Actinomycetes</taxon>
        <taxon>Streptosporangiales</taxon>
        <taxon>Streptosporangiaceae</taxon>
        <taxon>Sphaerisporangium</taxon>
    </lineage>
</organism>
<sequence length="55" mass="5335">MRPGLSALVALTVAAAALVFALLQGSSPCPPGRPTPRPAPAPTVIQAATVNGGSD</sequence>
<evidence type="ECO:0000313" key="1">
    <source>
        <dbReference type="EMBL" id="MFC6081060.1"/>
    </source>
</evidence>